<sequence length="365" mass="41252">MIRAATLADIPALVSLEQRCFATDRLSARSFRHLLTRGHASLFVFDMQAELQGYVLVLFHQNTSMARLYSLAVAPEGRGKGTGAALIAACEQDALEHGVVSMRLEVHINNAGAIDLYHRLGYRDFDVFPDYYEDHAAALRMEKPLAPNLAPDLSPVPYYGQTLEFTCGPASLMMAMKSLHPQLELSRRLELRIWREATSIFMTSGHGGCSPYGLALSAFHRGLHAELFAPCDAVMFIDSVRNEEKREVIRIVQEDFLQEIHRLGVPMHERHLSLPEMEQQFRRGAIPVVLISAYRLTGDKSPHWVVVSGFDRRFIYIHEPYVDTAEGQSETTCFGIPVAHKEFERMRFYGSRRQYATLLLSKGEP</sequence>
<dbReference type="PANTHER" id="PTHR43877:SF2">
    <property type="entry name" value="AMINOALKYLPHOSPHONATE N-ACETYLTRANSFERASE-RELATED"/>
    <property type="match status" value="1"/>
</dbReference>
<dbReference type="PANTHER" id="PTHR43877">
    <property type="entry name" value="AMINOALKYLPHOSPHONATE N-ACETYLTRANSFERASE-RELATED-RELATED"/>
    <property type="match status" value="1"/>
</dbReference>
<dbReference type="InterPro" id="IPR016181">
    <property type="entry name" value="Acyl_CoA_acyltransferase"/>
</dbReference>
<keyword evidence="2" id="KW-0012">Acyltransferase</keyword>
<gene>
    <name evidence="4" type="ORF">SPV1_12612</name>
</gene>
<comment type="caution">
    <text evidence="4">The sequence shown here is derived from an EMBL/GenBank/DDBJ whole genome shotgun (WGS) entry which is preliminary data.</text>
</comment>
<evidence type="ECO:0000259" key="3">
    <source>
        <dbReference type="PROSITE" id="PS51186"/>
    </source>
</evidence>
<dbReference type="EMBL" id="AATS01000016">
    <property type="protein sequence ID" value="EAU53815.1"/>
    <property type="molecule type" value="Genomic_DNA"/>
</dbReference>
<dbReference type="InterPro" id="IPR021770">
    <property type="entry name" value="DUF3335"/>
</dbReference>
<dbReference type="GO" id="GO:0016747">
    <property type="term" value="F:acyltransferase activity, transferring groups other than amino-acyl groups"/>
    <property type="evidence" value="ECO:0007669"/>
    <property type="project" value="InterPro"/>
</dbReference>
<keyword evidence="5" id="KW-1185">Reference proteome</keyword>
<dbReference type="RefSeq" id="WP_009850081.1">
    <property type="nucleotide sequence ID" value="NZ_DS022294.1"/>
</dbReference>
<accession>Q0EX59</accession>
<reference evidence="4 5" key="1">
    <citation type="submission" date="2006-09" db="EMBL/GenBank/DDBJ databases">
        <authorList>
            <person name="Emerson D."/>
            <person name="Ferriera S."/>
            <person name="Johnson J."/>
            <person name="Kravitz S."/>
            <person name="Halpern A."/>
            <person name="Remington K."/>
            <person name="Beeson K."/>
            <person name="Tran B."/>
            <person name="Rogers Y.-H."/>
            <person name="Friedman R."/>
            <person name="Venter J.C."/>
        </authorList>
    </citation>
    <scope>NUCLEOTIDE SEQUENCE [LARGE SCALE GENOMIC DNA]</scope>
    <source>
        <strain evidence="4 5">PV-1</strain>
    </source>
</reference>
<dbReference type="Pfam" id="PF13673">
    <property type="entry name" value="Acetyltransf_10"/>
    <property type="match status" value="1"/>
</dbReference>
<dbReference type="InterPro" id="IPR000182">
    <property type="entry name" value="GNAT_dom"/>
</dbReference>
<name>Q0EX59_9PROT</name>
<dbReference type="Gene3D" id="3.40.630.30">
    <property type="match status" value="1"/>
</dbReference>
<dbReference type="HOGENOM" id="CLU_064070_0_0_0"/>
<dbReference type="AlphaFoldDB" id="Q0EX59"/>
<evidence type="ECO:0000256" key="1">
    <source>
        <dbReference type="ARBA" id="ARBA00022679"/>
    </source>
</evidence>
<dbReference type="OrthoDB" id="27442at2"/>
<dbReference type="Pfam" id="PF11814">
    <property type="entry name" value="DUF3335"/>
    <property type="match status" value="1"/>
</dbReference>
<dbReference type="InParanoid" id="Q0EX59"/>
<dbReference type="SUPFAM" id="SSF55729">
    <property type="entry name" value="Acyl-CoA N-acyltransferases (Nat)"/>
    <property type="match status" value="1"/>
</dbReference>
<evidence type="ECO:0000313" key="4">
    <source>
        <dbReference type="EMBL" id="EAU53815.1"/>
    </source>
</evidence>
<dbReference type="CDD" id="cd04301">
    <property type="entry name" value="NAT_SF"/>
    <property type="match status" value="1"/>
</dbReference>
<keyword evidence="1" id="KW-0808">Transferase</keyword>
<proteinExistence type="predicted"/>
<feature type="domain" description="N-acetyltransferase" evidence="3">
    <location>
        <begin position="1"/>
        <end position="146"/>
    </location>
</feature>
<dbReference type="STRING" id="314344.AL013_08690"/>
<protein>
    <recommendedName>
        <fullName evidence="3">N-acetyltransferase domain-containing protein</fullName>
    </recommendedName>
</protein>
<dbReference type="PROSITE" id="PS51186">
    <property type="entry name" value="GNAT"/>
    <property type="match status" value="1"/>
</dbReference>
<evidence type="ECO:0000256" key="2">
    <source>
        <dbReference type="ARBA" id="ARBA00023315"/>
    </source>
</evidence>
<dbReference type="InterPro" id="IPR050832">
    <property type="entry name" value="Bact_Acetyltransf"/>
</dbReference>
<dbReference type="Proteomes" id="UP000005297">
    <property type="component" value="Unassembled WGS sequence"/>
</dbReference>
<evidence type="ECO:0000313" key="5">
    <source>
        <dbReference type="Proteomes" id="UP000005297"/>
    </source>
</evidence>
<dbReference type="eggNOG" id="COG0456">
    <property type="taxonomic scope" value="Bacteria"/>
</dbReference>
<dbReference type="Gene3D" id="3.90.70.10">
    <property type="entry name" value="Cysteine proteinases"/>
    <property type="match status" value="1"/>
</dbReference>
<organism evidence="4 5">
    <name type="scientific">Mariprofundus ferrooxydans PV-1</name>
    <dbReference type="NCBI Taxonomy" id="314345"/>
    <lineage>
        <taxon>Bacteria</taxon>
        <taxon>Pseudomonadati</taxon>
        <taxon>Pseudomonadota</taxon>
        <taxon>Candidatius Mariprofundia</taxon>
        <taxon>Mariprofundales</taxon>
        <taxon>Mariprofundaceae</taxon>
        <taxon>Mariprofundus</taxon>
    </lineage>
</organism>